<evidence type="ECO:0000256" key="1">
    <source>
        <dbReference type="SAM" id="SignalP"/>
    </source>
</evidence>
<evidence type="ECO:0000313" key="2">
    <source>
        <dbReference type="EMBL" id="TGN18491.1"/>
    </source>
</evidence>
<dbReference type="Proteomes" id="UP000298058">
    <property type="component" value="Unassembled WGS sequence"/>
</dbReference>
<accession>A0A4R9LY22</accession>
<evidence type="ECO:0000313" key="3">
    <source>
        <dbReference type="Proteomes" id="UP000298058"/>
    </source>
</evidence>
<keyword evidence="3" id="KW-1185">Reference proteome</keyword>
<keyword evidence="1" id="KW-0732">Signal</keyword>
<dbReference type="EMBL" id="RQHW01000047">
    <property type="protein sequence ID" value="TGN18491.1"/>
    <property type="molecule type" value="Genomic_DNA"/>
</dbReference>
<reference evidence="2" key="1">
    <citation type="journal article" date="2019" name="PLoS Negl. Trop. Dis.">
        <title>Revisiting the worldwide diversity of Leptospira species in the environment.</title>
        <authorList>
            <person name="Vincent A.T."/>
            <person name="Schiettekatte O."/>
            <person name="Bourhy P."/>
            <person name="Veyrier F.J."/>
            <person name="Picardeau M."/>
        </authorList>
    </citation>
    <scope>NUCLEOTIDE SEQUENCE [LARGE SCALE GENOMIC DNA]</scope>
    <source>
        <strain evidence="2">201300427</strain>
    </source>
</reference>
<dbReference type="AlphaFoldDB" id="A0A4R9LY22"/>
<feature type="chain" id="PRO_5020444396" description="Lipoprotein" evidence="1">
    <location>
        <begin position="27"/>
        <end position="268"/>
    </location>
</feature>
<dbReference type="OrthoDB" id="327687at2"/>
<dbReference type="PROSITE" id="PS51257">
    <property type="entry name" value="PROKAR_LIPOPROTEIN"/>
    <property type="match status" value="1"/>
</dbReference>
<proteinExistence type="predicted"/>
<comment type="caution">
    <text evidence="2">The sequence shown here is derived from an EMBL/GenBank/DDBJ whole genome shotgun (WGS) entry which is preliminary data.</text>
</comment>
<gene>
    <name evidence="2" type="ORF">EHS15_13960</name>
</gene>
<evidence type="ECO:0008006" key="4">
    <source>
        <dbReference type="Google" id="ProtNLM"/>
    </source>
</evidence>
<organism evidence="2 3">
    <name type="scientific">Leptospira idonii</name>
    <dbReference type="NCBI Taxonomy" id="1193500"/>
    <lineage>
        <taxon>Bacteria</taxon>
        <taxon>Pseudomonadati</taxon>
        <taxon>Spirochaetota</taxon>
        <taxon>Spirochaetia</taxon>
        <taxon>Leptospirales</taxon>
        <taxon>Leptospiraceae</taxon>
        <taxon>Leptospira</taxon>
    </lineage>
</organism>
<name>A0A4R9LY22_9LEPT</name>
<protein>
    <recommendedName>
        <fullName evidence="4">Lipoprotein</fullName>
    </recommendedName>
</protein>
<dbReference type="RefSeq" id="WP_135761174.1">
    <property type="nucleotide sequence ID" value="NZ_RQHW01000047.1"/>
</dbReference>
<feature type="signal peptide" evidence="1">
    <location>
        <begin position="1"/>
        <end position="26"/>
    </location>
</feature>
<sequence length="268" mass="27795">MNKRIPISFLLMALLVACSGKTSSNAAATAALFPKETGADGCTVYGLSTQVKAGYTGITTSSQSVNYRLSGQTYYAVLQIAGAQIGTNVVLNRDLKPNIYNSSSCPLDLDAAPLTKEGTEYTRTVADTTTISFLKSGSYLLYLYQQPDPNTTPTTVLTTGTPVQAISGDSLTDILNGGSTTTFKFACDGVATGVCQNYYGSFSSCLFGGTKQSGKCTEDGTVVGSCKIAQSGVGTIVSVYRPSLDLSSAQALCTSPGVFQAGTTVQTP</sequence>